<dbReference type="Pfam" id="PF00082">
    <property type="entry name" value="Peptidase_S8"/>
    <property type="match status" value="1"/>
</dbReference>
<evidence type="ECO:0000256" key="2">
    <source>
        <dbReference type="ARBA" id="ARBA00022670"/>
    </source>
</evidence>
<evidence type="ECO:0000256" key="1">
    <source>
        <dbReference type="ARBA" id="ARBA00011073"/>
    </source>
</evidence>
<dbReference type="PROSITE" id="PS00138">
    <property type="entry name" value="SUBTILASE_SER"/>
    <property type="match status" value="1"/>
</dbReference>
<evidence type="ECO:0000256" key="7">
    <source>
        <dbReference type="RuleBase" id="RU003355"/>
    </source>
</evidence>
<evidence type="ECO:0000256" key="5">
    <source>
        <dbReference type="PIRSR" id="PIRSR615500-1"/>
    </source>
</evidence>
<name>A0A4R0K5V3_9ACTN</name>
<feature type="chain" id="PRO_5038830387" description="Peptidase S8/S53 domain-containing protein" evidence="8">
    <location>
        <begin position="23"/>
        <end position="1085"/>
    </location>
</feature>
<dbReference type="PANTHER" id="PTHR43806:SF11">
    <property type="entry name" value="CEREVISIN-RELATED"/>
    <property type="match status" value="1"/>
</dbReference>
<feature type="active site" description="Charge relay system" evidence="5 6">
    <location>
        <position position="428"/>
    </location>
</feature>
<evidence type="ECO:0000256" key="4">
    <source>
        <dbReference type="ARBA" id="ARBA00022825"/>
    </source>
</evidence>
<evidence type="ECO:0000256" key="3">
    <source>
        <dbReference type="ARBA" id="ARBA00022801"/>
    </source>
</evidence>
<dbReference type="Proteomes" id="UP000291144">
    <property type="component" value="Unassembled WGS sequence"/>
</dbReference>
<dbReference type="InterPro" id="IPR000209">
    <property type="entry name" value="Peptidase_S8/S53_dom"/>
</dbReference>
<keyword evidence="11" id="KW-1185">Reference proteome</keyword>
<dbReference type="Gene3D" id="3.40.50.200">
    <property type="entry name" value="Peptidase S8/S53 domain"/>
    <property type="match status" value="1"/>
</dbReference>
<dbReference type="OrthoDB" id="5167143at2"/>
<dbReference type="InterPro" id="IPR023828">
    <property type="entry name" value="Peptidase_S8_Ser-AS"/>
</dbReference>
<dbReference type="GO" id="GO:0004252">
    <property type="term" value="F:serine-type endopeptidase activity"/>
    <property type="evidence" value="ECO:0007669"/>
    <property type="project" value="UniProtKB-UniRule"/>
</dbReference>
<dbReference type="InterPro" id="IPR022398">
    <property type="entry name" value="Peptidase_S8_His-AS"/>
</dbReference>
<feature type="signal peptide" evidence="8">
    <location>
        <begin position="1"/>
        <end position="22"/>
    </location>
</feature>
<dbReference type="GO" id="GO:0005975">
    <property type="term" value="P:carbohydrate metabolic process"/>
    <property type="evidence" value="ECO:0007669"/>
    <property type="project" value="UniProtKB-ARBA"/>
</dbReference>
<keyword evidence="2 6" id="KW-0645">Protease</keyword>
<dbReference type="PANTHER" id="PTHR43806">
    <property type="entry name" value="PEPTIDASE S8"/>
    <property type="match status" value="1"/>
</dbReference>
<accession>A0A4R0K5V3</accession>
<dbReference type="InterPro" id="IPR013783">
    <property type="entry name" value="Ig-like_fold"/>
</dbReference>
<keyword evidence="8" id="KW-0732">Signal</keyword>
<dbReference type="PROSITE" id="PS00136">
    <property type="entry name" value="SUBTILASE_ASP"/>
    <property type="match status" value="1"/>
</dbReference>
<dbReference type="InterPro" id="IPR050131">
    <property type="entry name" value="Peptidase_S8_subtilisin-like"/>
</dbReference>
<evidence type="ECO:0000313" key="10">
    <source>
        <dbReference type="EMBL" id="TCC54587.1"/>
    </source>
</evidence>
<feature type="active site" description="Charge relay system" evidence="5 6">
    <location>
        <position position="221"/>
    </location>
</feature>
<dbReference type="AlphaFoldDB" id="A0A4R0K5V3"/>
<organism evidence="10 11">
    <name type="scientific">Kribbella pittospori</name>
    <dbReference type="NCBI Taxonomy" id="722689"/>
    <lineage>
        <taxon>Bacteria</taxon>
        <taxon>Bacillati</taxon>
        <taxon>Actinomycetota</taxon>
        <taxon>Actinomycetes</taxon>
        <taxon>Propionibacteriales</taxon>
        <taxon>Kribbellaceae</taxon>
        <taxon>Kribbella</taxon>
    </lineage>
</organism>
<reference evidence="10 11" key="1">
    <citation type="submission" date="2019-02" db="EMBL/GenBank/DDBJ databases">
        <title>Kribbella capetownensis sp. nov. and Kribbella speibonae sp. nov., isolated from soil.</title>
        <authorList>
            <person name="Curtis S.M."/>
            <person name="Norton I."/>
            <person name="Everest G.J."/>
            <person name="Meyers P.R."/>
        </authorList>
    </citation>
    <scope>NUCLEOTIDE SEQUENCE [LARGE SCALE GENOMIC DNA]</scope>
    <source>
        <strain evidence="10 11">NRRL B-24813</strain>
    </source>
</reference>
<feature type="active site" description="Charge relay system" evidence="5 6">
    <location>
        <position position="251"/>
    </location>
</feature>
<protein>
    <recommendedName>
        <fullName evidence="9">Peptidase S8/S53 domain-containing protein</fullName>
    </recommendedName>
</protein>
<dbReference type="EMBL" id="SJKB01000018">
    <property type="protein sequence ID" value="TCC54587.1"/>
    <property type="molecule type" value="Genomic_DNA"/>
</dbReference>
<dbReference type="InterPro" id="IPR015500">
    <property type="entry name" value="Peptidase_S8_subtilisin-rel"/>
</dbReference>
<dbReference type="RefSeq" id="WP_131364884.1">
    <property type="nucleotide sequence ID" value="NZ_SJKB01000018.1"/>
</dbReference>
<keyword evidence="3 6" id="KW-0378">Hydrolase</keyword>
<dbReference type="GO" id="GO:0006508">
    <property type="term" value="P:proteolysis"/>
    <property type="evidence" value="ECO:0007669"/>
    <property type="project" value="UniProtKB-KW"/>
</dbReference>
<keyword evidence="4 6" id="KW-0720">Serine protease</keyword>
<dbReference type="PROSITE" id="PS51892">
    <property type="entry name" value="SUBTILASE"/>
    <property type="match status" value="1"/>
</dbReference>
<sequence>MAGKASRWAGVAVLLGAALATAAATTTSASTTAASTTAGGHPAAAGRTTYVTLITGDRVVVPERGAPGVEPGPGRKNLGFGMSKVDGRLTVIPADVRAPLAAGRLDPRLFDVTGLIESGYDDAHTTTIPVLVQHATQRAATTGLQQQRRLDVVDATAGKVDKRTASTFLTGAAVLGSSGPEKIWLDGKRKPLLDKSVPQIGGPVAWQAGFTGKGVRIAVLDSGIDATHPDLADRVKGVFNVDGQPGDQLGHGTHVASILAGTGAASGGRYRGVAPDADLYDGKICTYTVCSDSTLIAGMEWAANDVKAQIVNISLGNAGRPVDDPVEQALNTLTAETGTLFVVAAGNDGEQGEGTVLSPGSAAGALTVGAVDREDQLAPFSSKGPGRDGTSIKPELTAPGVGIVAARGSEAIIGEPVDDHYLRESGTSMATPHVAGAAALLAQQHPDWKALDLKSALMASAKPTPGLTVFEQGTGRVDVARAITQTVVAAPATISFGTASWPHTDDEPVTEEVTYSNRGTAAVTLQLTGELTDPDGGAAPTAALTLSTDALTIPAGGSATVQVTSATNHSGPDGRYVGQLVATTTGQSVRIPLTVMKDVEAHDLTIKTIAADGTPATEAFVSIFALDRPGETFTTDPSGTVTVRLRAGEYALDSQLFGANVTLYGLVQPSVRLTADTTVVLDARKARKVSVKLPRTDAQQAYLSADYLRTSADGKRRIEQYVATVPGGSLATLGQGPTLPADQLTTVVSSQWGVPGADGDFRNTPYLYRLAEQVGSRFPTGYERTVRDRDLATVHTSVHQGAGTDVLLHGTTTLDGYAPFYPDVAFGTPATVVEHLDAGPWQEGLVETAAGDPEPIAVTTLEDPAAKAYRAGETYRNRWNAVAFGPSGAGASQADGRLTVSMDPMSDAEGHTGLTATDTETGQLYRDGTLVAEADQFGSIEAPGGAATYRYQTSLTRASVSAFSERVDYTTTFRSANGRRTPLWTVGYRPTVDSRNLAERTPVTTLTVVPQAGSSAPALTTVAVSVSGDGGSTWHAAAVVPAGHGTYRATFPTPATGQGVSLRTTLRDAAGTTTEETTVNAYLFR</sequence>
<dbReference type="InterPro" id="IPR036852">
    <property type="entry name" value="Peptidase_S8/S53_dom_sf"/>
</dbReference>
<evidence type="ECO:0000259" key="9">
    <source>
        <dbReference type="Pfam" id="PF00082"/>
    </source>
</evidence>
<evidence type="ECO:0000313" key="11">
    <source>
        <dbReference type="Proteomes" id="UP000291144"/>
    </source>
</evidence>
<comment type="similarity">
    <text evidence="1 6 7">Belongs to the peptidase S8 family.</text>
</comment>
<proteinExistence type="inferred from homology"/>
<comment type="caution">
    <text evidence="10">The sequence shown here is derived from an EMBL/GenBank/DDBJ whole genome shotgun (WGS) entry which is preliminary data.</text>
</comment>
<dbReference type="Gene3D" id="2.60.40.10">
    <property type="entry name" value="Immunoglobulins"/>
    <property type="match status" value="1"/>
</dbReference>
<dbReference type="SUPFAM" id="SSF52743">
    <property type="entry name" value="Subtilisin-like"/>
    <property type="match status" value="1"/>
</dbReference>
<evidence type="ECO:0000256" key="6">
    <source>
        <dbReference type="PROSITE-ProRule" id="PRU01240"/>
    </source>
</evidence>
<dbReference type="PROSITE" id="PS00137">
    <property type="entry name" value="SUBTILASE_HIS"/>
    <property type="match status" value="1"/>
</dbReference>
<evidence type="ECO:0000256" key="8">
    <source>
        <dbReference type="SAM" id="SignalP"/>
    </source>
</evidence>
<dbReference type="PRINTS" id="PR00723">
    <property type="entry name" value="SUBTILISIN"/>
</dbReference>
<gene>
    <name evidence="10" type="ORF">E0H73_38145</name>
</gene>
<dbReference type="InterPro" id="IPR023827">
    <property type="entry name" value="Peptidase_S8_Asp-AS"/>
</dbReference>
<feature type="domain" description="Peptidase S8/S53" evidence="9">
    <location>
        <begin position="212"/>
        <end position="475"/>
    </location>
</feature>